<feature type="non-terminal residue" evidence="1">
    <location>
        <position position="1"/>
    </location>
</feature>
<comment type="caution">
    <text evidence="1">The sequence shown here is derived from an EMBL/GenBank/DDBJ whole genome shotgun (WGS) entry which is preliminary data.</text>
</comment>
<gene>
    <name evidence="1" type="ORF">ITP53_53955</name>
</gene>
<name>A0A931F680_9ACTN</name>
<reference evidence="1" key="1">
    <citation type="submission" date="2020-11" db="EMBL/GenBank/DDBJ databases">
        <title>Whole-genome analyses of Nonomuraea sp. K274.</title>
        <authorList>
            <person name="Veyisoglu A."/>
        </authorList>
    </citation>
    <scope>NUCLEOTIDE SEQUENCE</scope>
    <source>
        <strain evidence="1">K274</strain>
    </source>
</reference>
<proteinExistence type="predicted"/>
<accession>A0A931F680</accession>
<keyword evidence="2" id="KW-1185">Reference proteome</keyword>
<dbReference type="AlphaFoldDB" id="A0A931F680"/>
<organism evidence="1 2">
    <name type="scientific">Nonomuraea cypriaca</name>
    <dbReference type="NCBI Taxonomy" id="1187855"/>
    <lineage>
        <taxon>Bacteria</taxon>
        <taxon>Bacillati</taxon>
        <taxon>Actinomycetota</taxon>
        <taxon>Actinomycetes</taxon>
        <taxon>Streptosporangiales</taxon>
        <taxon>Streptosporangiaceae</taxon>
        <taxon>Nonomuraea</taxon>
    </lineage>
</organism>
<dbReference type="InterPro" id="IPR011990">
    <property type="entry name" value="TPR-like_helical_dom_sf"/>
</dbReference>
<evidence type="ECO:0000313" key="1">
    <source>
        <dbReference type="EMBL" id="MBF8194422.1"/>
    </source>
</evidence>
<dbReference type="Gene3D" id="1.25.40.10">
    <property type="entry name" value="Tetratricopeptide repeat domain"/>
    <property type="match status" value="1"/>
</dbReference>
<sequence length="359" mass="37896">EPERARLLITIAMERRADAGRRGDQAAREAEAIARRMGDPALLAYALNGRYMQTFHRAGLAAERAGIGEELLDLAARHEGLVTFEVLGHLILIQAGAALADLATADRHAAAADRLAERYGLPLVGVFTTWYAALRLAVTGRRDEARTAYRTAAARLTGIGMPGLEEGILPLALLSVGIASPDADWGPYERWSRPLLADPGPFGGETPPGSSRLPFTDQVLAVCDSSRLTHAGEVPLEPGSSPLPLAGEAHAIPESPGDLLLEVRTCLHAMVAIRAGDLTAMERLYARLLPAADELAGAGSGLLTFGPTAQHLGDLSAALGRYDQAAGHYRHARAIAERAGAPHWAATAGAALHRLGKRS</sequence>
<dbReference type="EMBL" id="JADOGI010000413">
    <property type="protein sequence ID" value="MBF8194422.1"/>
    <property type="molecule type" value="Genomic_DNA"/>
</dbReference>
<protein>
    <submittedName>
        <fullName evidence="1">Tetratricopeptide repeat protein</fullName>
    </submittedName>
</protein>
<evidence type="ECO:0000313" key="2">
    <source>
        <dbReference type="Proteomes" id="UP000605361"/>
    </source>
</evidence>
<dbReference type="RefSeq" id="WP_195903242.1">
    <property type="nucleotide sequence ID" value="NZ_JADOGI010000413.1"/>
</dbReference>
<dbReference type="Proteomes" id="UP000605361">
    <property type="component" value="Unassembled WGS sequence"/>
</dbReference>